<keyword evidence="7" id="KW-1185">Reference proteome</keyword>
<feature type="compositionally biased region" description="Polar residues" evidence="3">
    <location>
        <begin position="179"/>
        <end position="191"/>
    </location>
</feature>
<dbReference type="Gene3D" id="1.20.920.10">
    <property type="entry name" value="Bromodomain-like"/>
    <property type="match status" value="1"/>
</dbReference>
<dbReference type="Pfam" id="PF00249">
    <property type="entry name" value="Myb_DNA-binding"/>
    <property type="match status" value="1"/>
</dbReference>
<dbReference type="InterPro" id="IPR036427">
    <property type="entry name" value="Bromodomain-like_sf"/>
</dbReference>
<feature type="compositionally biased region" description="Basic and acidic residues" evidence="3">
    <location>
        <begin position="534"/>
        <end position="545"/>
    </location>
</feature>
<feature type="compositionally biased region" description="Basic and acidic residues" evidence="3">
    <location>
        <begin position="192"/>
        <end position="219"/>
    </location>
</feature>
<dbReference type="PANTHER" id="PTHR37888:SF11">
    <property type="entry name" value="DNA-BINDING BROMODOMAIN-CONTAINING PROTEIN"/>
    <property type="match status" value="1"/>
</dbReference>
<dbReference type="EMBL" id="OU466861">
    <property type="protein sequence ID" value="CAH2063741.1"/>
    <property type="molecule type" value="Genomic_DNA"/>
</dbReference>
<dbReference type="SMART" id="SM00297">
    <property type="entry name" value="BROMO"/>
    <property type="match status" value="1"/>
</dbReference>
<protein>
    <recommendedName>
        <fullName evidence="8">DNA-binding bromodomain-containing protein</fullName>
    </recommendedName>
</protein>
<feature type="compositionally biased region" description="Basic and acidic residues" evidence="3">
    <location>
        <begin position="254"/>
        <end position="266"/>
    </location>
</feature>
<feature type="compositionally biased region" description="Polar residues" evidence="3">
    <location>
        <begin position="158"/>
        <end position="171"/>
    </location>
</feature>
<dbReference type="SUPFAM" id="SSF47370">
    <property type="entry name" value="Bromodomain"/>
    <property type="match status" value="1"/>
</dbReference>
<dbReference type="CDD" id="cd04369">
    <property type="entry name" value="Bromodomain"/>
    <property type="match status" value="1"/>
</dbReference>
<feature type="domain" description="Bromo" evidence="4">
    <location>
        <begin position="312"/>
        <end position="385"/>
    </location>
</feature>
<feature type="compositionally biased region" description="Basic and acidic residues" evidence="3">
    <location>
        <begin position="144"/>
        <end position="157"/>
    </location>
</feature>
<feature type="domain" description="Myb-like" evidence="5">
    <location>
        <begin position="13"/>
        <end position="66"/>
    </location>
</feature>
<dbReference type="PROSITE" id="PS50090">
    <property type="entry name" value="MYB_LIKE"/>
    <property type="match status" value="1"/>
</dbReference>
<evidence type="ECO:0000313" key="6">
    <source>
        <dbReference type="EMBL" id="CAH2063741.1"/>
    </source>
</evidence>
<dbReference type="PROSITE" id="PS50014">
    <property type="entry name" value="BROMODOMAIN_2"/>
    <property type="match status" value="1"/>
</dbReference>
<feature type="region of interest" description="Disordered" evidence="3">
    <location>
        <begin position="447"/>
        <end position="665"/>
    </location>
</feature>
<dbReference type="AlphaFoldDB" id="A0AAU9SGB5"/>
<feature type="compositionally biased region" description="Polar residues" evidence="3">
    <location>
        <begin position="567"/>
        <end position="584"/>
    </location>
</feature>
<evidence type="ECO:0000256" key="2">
    <source>
        <dbReference type="PROSITE-ProRule" id="PRU00035"/>
    </source>
</evidence>
<feature type="compositionally biased region" description="Basic and acidic residues" evidence="3">
    <location>
        <begin position="586"/>
        <end position="602"/>
    </location>
</feature>
<dbReference type="SMART" id="SM00717">
    <property type="entry name" value="SANT"/>
    <property type="match status" value="1"/>
</dbReference>
<dbReference type="CDD" id="cd00167">
    <property type="entry name" value="SANT"/>
    <property type="match status" value="1"/>
</dbReference>
<feature type="region of interest" description="Disordered" evidence="3">
    <location>
        <begin position="129"/>
        <end position="291"/>
    </location>
</feature>
<dbReference type="PANTHER" id="PTHR37888">
    <property type="entry name" value="DNA-BINDING BROMODOMAIN-CONTAINING PROTEIN"/>
    <property type="match status" value="1"/>
</dbReference>
<accession>A0AAU9SGB5</accession>
<dbReference type="InterPro" id="IPR009057">
    <property type="entry name" value="Homeodomain-like_sf"/>
</dbReference>
<gene>
    <name evidence="6" type="ORF">TAV2_LOCUS17650</name>
</gene>
<proteinExistence type="predicted"/>
<evidence type="ECO:0008006" key="8">
    <source>
        <dbReference type="Google" id="ProtNLM"/>
    </source>
</evidence>
<evidence type="ECO:0000256" key="1">
    <source>
        <dbReference type="ARBA" id="ARBA00023117"/>
    </source>
</evidence>
<name>A0AAU9SGB5_THLAR</name>
<dbReference type="InterPro" id="IPR001487">
    <property type="entry name" value="Bromodomain"/>
</dbReference>
<organism evidence="6 7">
    <name type="scientific">Thlaspi arvense</name>
    <name type="common">Field penny-cress</name>
    <dbReference type="NCBI Taxonomy" id="13288"/>
    <lineage>
        <taxon>Eukaryota</taxon>
        <taxon>Viridiplantae</taxon>
        <taxon>Streptophyta</taxon>
        <taxon>Embryophyta</taxon>
        <taxon>Tracheophyta</taxon>
        <taxon>Spermatophyta</taxon>
        <taxon>Magnoliopsida</taxon>
        <taxon>eudicotyledons</taxon>
        <taxon>Gunneridae</taxon>
        <taxon>Pentapetalae</taxon>
        <taxon>rosids</taxon>
        <taxon>malvids</taxon>
        <taxon>Brassicales</taxon>
        <taxon>Brassicaceae</taxon>
        <taxon>Thlaspideae</taxon>
        <taxon>Thlaspi</taxon>
    </lineage>
</organism>
<dbReference type="SUPFAM" id="SSF46689">
    <property type="entry name" value="Homeodomain-like"/>
    <property type="match status" value="1"/>
</dbReference>
<evidence type="ECO:0000313" key="7">
    <source>
        <dbReference type="Proteomes" id="UP000836841"/>
    </source>
</evidence>
<feature type="compositionally biased region" description="Acidic residues" evidence="3">
    <location>
        <begin position="479"/>
        <end position="492"/>
    </location>
</feature>
<reference evidence="6 7" key="1">
    <citation type="submission" date="2022-03" db="EMBL/GenBank/DDBJ databases">
        <authorList>
            <person name="Nunn A."/>
            <person name="Chopra R."/>
            <person name="Nunn A."/>
            <person name="Contreras Garrido A."/>
        </authorList>
    </citation>
    <scope>NUCLEOTIDE SEQUENCE [LARGE SCALE GENOMIC DNA]</scope>
</reference>
<evidence type="ECO:0000256" key="3">
    <source>
        <dbReference type="SAM" id="MobiDB-lite"/>
    </source>
</evidence>
<dbReference type="Pfam" id="PF00439">
    <property type="entry name" value="Bromodomain"/>
    <property type="match status" value="1"/>
</dbReference>
<feature type="compositionally biased region" description="Basic and acidic residues" evidence="3">
    <location>
        <begin position="235"/>
        <end position="244"/>
    </location>
</feature>
<dbReference type="Proteomes" id="UP000836841">
    <property type="component" value="Chromosome 5"/>
</dbReference>
<dbReference type="Gene3D" id="1.10.10.60">
    <property type="entry name" value="Homeodomain-like"/>
    <property type="match status" value="1"/>
</dbReference>
<evidence type="ECO:0000259" key="5">
    <source>
        <dbReference type="PROSITE" id="PS50090"/>
    </source>
</evidence>
<dbReference type="InterPro" id="IPR001005">
    <property type="entry name" value="SANT/Myb"/>
</dbReference>
<evidence type="ECO:0000259" key="4">
    <source>
        <dbReference type="PROSITE" id="PS50014"/>
    </source>
</evidence>
<keyword evidence="1 2" id="KW-0103">Bromodomain</keyword>
<feature type="compositionally biased region" description="Polar residues" evidence="3">
    <location>
        <begin position="546"/>
        <end position="558"/>
    </location>
</feature>
<sequence length="665" mass="73866">MAKPENDENYPEKQTWSTWEELLLACAVHRYGIDSWDSVAAEIQRQNSCFRTLTAFDCRHKYHDLKRRFSRKLVSPGSAEAETVSEISAVPWLEELRKLRVDELRREVERYDLSISSLQLKVKKLEDEREKSLKESETETVNSDLDKIPETKERRGESGTNVDVPVTQSPISPDPKDNSPGTGSENNNSGRKTVEPEDQEPNRIGEDYSDGKPAREDSGRGSCESVAKESAANSDRADPGREGDDSPEFVESMDESKGEDGAKETSDVQSSASLPRKETVEQDEPDREDQSLTVNRIPVESRPLIDFIEILRSHPIGSHFSRRLEFQLQETPKYDKIIRQHIDFEMIRSRVEEGYYKSSRSKFFRDLLLLINNARVIYGERSSEFSTAEQLNQLIKKEMMTLKIPKQTSSLKEESLVTSKEEVTVSSPHSSLRPKMSMPITACRKRSSLAVKSSASATEPLKKTAKVVPKMDEKTASEAGEEVETSDKDEEPIVSKKMATGRTTSTAKKVGSRNVKTSLSAGLPSKGRYSNDSSEQKKADGEKKGNNTNGGSKRQSAASFLKRMKGVSSSETVPETVKAGSSNGKRGAEQRRSNSKSDKVDAGKPSAGQKRANGKKQTIEKASPVKKNSSAASKKGVALSSPIVAKRASVASEKEARPKKRPRRL</sequence>